<dbReference type="AlphaFoldDB" id="A0A124SGK9"/>
<organism evidence="1 2">
    <name type="scientific">Cynara cardunculus var. scolymus</name>
    <name type="common">Globe artichoke</name>
    <name type="synonym">Cynara scolymus</name>
    <dbReference type="NCBI Taxonomy" id="59895"/>
    <lineage>
        <taxon>Eukaryota</taxon>
        <taxon>Viridiplantae</taxon>
        <taxon>Streptophyta</taxon>
        <taxon>Embryophyta</taxon>
        <taxon>Tracheophyta</taxon>
        <taxon>Spermatophyta</taxon>
        <taxon>Magnoliopsida</taxon>
        <taxon>eudicotyledons</taxon>
        <taxon>Gunneridae</taxon>
        <taxon>Pentapetalae</taxon>
        <taxon>asterids</taxon>
        <taxon>campanulids</taxon>
        <taxon>Asterales</taxon>
        <taxon>Asteraceae</taxon>
        <taxon>Carduoideae</taxon>
        <taxon>Cardueae</taxon>
        <taxon>Carduinae</taxon>
        <taxon>Cynara</taxon>
    </lineage>
</organism>
<keyword evidence="2" id="KW-1185">Reference proteome</keyword>
<dbReference type="Proteomes" id="UP000243975">
    <property type="component" value="Unassembled WGS sequence"/>
</dbReference>
<comment type="caution">
    <text evidence="1">The sequence shown here is derived from an EMBL/GenBank/DDBJ whole genome shotgun (WGS) entry which is preliminary data.</text>
</comment>
<evidence type="ECO:0000313" key="2">
    <source>
        <dbReference type="Proteomes" id="UP000243975"/>
    </source>
</evidence>
<dbReference type="EMBL" id="LEKV01001723">
    <property type="protein sequence ID" value="KVI06721.1"/>
    <property type="molecule type" value="Genomic_DNA"/>
</dbReference>
<dbReference type="Gramene" id="KVI06721">
    <property type="protein sequence ID" value="KVI06721"/>
    <property type="gene ID" value="Ccrd_014924"/>
</dbReference>
<proteinExistence type="predicted"/>
<evidence type="ECO:0000313" key="1">
    <source>
        <dbReference type="EMBL" id="KVI06721.1"/>
    </source>
</evidence>
<reference evidence="1 2" key="1">
    <citation type="journal article" date="2016" name="Sci. Rep.">
        <title>The genome sequence of the outbreeding globe artichoke constructed de novo incorporating a phase-aware low-pass sequencing strategy of F1 progeny.</title>
        <authorList>
            <person name="Scaglione D."/>
            <person name="Reyes-Chin-Wo S."/>
            <person name="Acquadro A."/>
            <person name="Froenicke L."/>
            <person name="Portis E."/>
            <person name="Beitel C."/>
            <person name="Tirone M."/>
            <person name="Mauro R."/>
            <person name="Lo Monaco A."/>
            <person name="Mauromicale G."/>
            <person name="Faccioli P."/>
            <person name="Cattivelli L."/>
            <person name="Rieseberg L."/>
            <person name="Michelmore R."/>
            <person name="Lanteri S."/>
        </authorList>
    </citation>
    <scope>NUCLEOTIDE SEQUENCE [LARGE SCALE GENOMIC DNA]</scope>
    <source>
        <strain evidence="1">2C</strain>
    </source>
</reference>
<name>A0A124SGK9_CYNCS</name>
<accession>A0A124SGK9</accession>
<gene>
    <name evidence="1" type="ORF">Ccrd_014924</name>
</gene>
<protein>
    <submittedName>
        <fullName evidence="1">Uncharacterized protein</fullName>
    </submittedName>
</protein>
<sequence>MVELVVWFVYGRWIIINNQQVGRAGGTKWKSMFDAISNPSLALRKSMHLSLAKTERKKKEYEKTLASYNKKLVGYDPRVVLMCLWDEDDD</sequence>